<evidence type="ECO:0000256" key="1">
    <source>
        <dbReference type="SAM" id="Phobius"/>
    </source>
</evidence>
<protein>
    <recommendedName>
        <fullName evidence="2">Apple domain-containing protein</fullName>
    </recommendedName>
</protein>
<dbReference type="Pfam" id="PF00024">
    <property type="entry name" value="PAN_1"/>
    <property type="match status" value="1"/>
</dbReference>
<dbReference type="InterPro" id="IPR003609">
    <property type="entry name" value="Pan_app"/>
</dbReference>
<dbReference type="PROSITE" id="PS50948">
    <property type="entry name" value="PAN"/>
    <property type="match status" value="1"/>
</dbReference>
<feature type="domain" description="Apple" evidence="2">
    <location>
        <begin position="217"/>
        <end position="291"/>
    </location>
</feature>
<organism evidence="3 4">
    <name type="scientific">Mytilus coruscus</name>
    <name type="common">Sea mussel</name>
    <dbReference type="NCBI Taxonomy" id="42192"/>
    <lineage>
        <taxon>Eukaryota</taxon>
        <taxon>Metazoa</taxon>
        <taxon>Spiralia</taxon>
        <taxon>Lophotrochozoa</taxon>
        <taxon>Mollusca</taxon>
        <taxon>Bivalvia</taxon>
        <taxon>Autobranchia</taxon>
        <taxon>Pteriomorphia</taxon>
        <taxon>Mytilida</taxon>
        <taxon>Mytiloidea</taxon>
        <taxon>Mytilidae</taxon>
        <taxon>Mytilinae</taxon>
        <taxon>Mytilus</taxon>
    </lineage>
</organism>
<evidence type="ECO:0000313" key="4">
    <source>
        <dbReference type="Proteomes" id="UP000507470"/>
    </source>
</evidence>
<evidence type="ECO:0000313" key="3">
    <source>
        <dbReference type="EMBL" id="CAC5421397.1"/>
    </source>
</evidence>
<keyword evidence="4" id="KW-1185">Reference proteome</keyword>
<gene>
    <name evidence="3" type="ORF">MCOR_53531</name>
</gene>
<keyword evidence="1" id="KW-0472">Membrane</keyword>
<dbReference type="Gene3D" id="3.50.4.10">
    <property type="entry name" value="Hepatocyte Growth Factor"/>
    <property type="match status" value="1"/>
</dbReference>
<dbReference type="EMBL" id="CACVKT020009350">
    <property type="protein sequence ID" value="CAC5421397.1"/>
    <property type="molecule type" value="Genomic_DNA"/>
</dbReference>
<feature type="transmembrane region" description="Helical" evidence="1">
    <location>
        <begin position="369"/>
        <end position="390"/>
    </location>
</feature>
<dbReference type="Proteomes" id="UP000507470">
    <property type="component" value="Unassembled WGS sequence"/>
</dbReference>
<accession>A0A6J8EM17</accession>
<dbReference type="OrthoDB" id="6178999at2759"/>
<name>A0A6J8EM17_MYTCO</name>
<dbReference type="SUPFAM" id="SSF57414">
    <property type="entry name" value="Hairpin loop containing domain-like"/>
    <property type="match status" value="1"/>
</dbReference>
<dbReference type="AlphaFoldDB" id="A0A6J8EM17"/>
<reference evidence="3 4" key="1">
    <citation type="submission" date="2020-06" db="EMBL/GenBank/DDBJ databases">
        <authorList>
            <person name="Li R."/>
            <person name="Bekaert M."/>
        </authorList>
    </citation>
    <scope>NUCLEOTIDE SEQUENCE [LARGE SCALE GENOMIC DNA]</scope>
    <source>
        <strain evidence="4">wild</strain>
    </source>
</reference>
<proteinExistence type="predicted"/>
<evidence type="ECO:0000259" key="2">
    <source>
        <dbReference type="PROSITE" id="PS50948"/>
    </source>
</evidence>
<keyword evidence="1" id="KW-0812">Transmembrane</keyword>
<sequence>MEQDYLPLVLANKDSSMISLTYVWTIHKVNNETSKGNISYENVPYTIEYNLDDLESVLCVYFVYEDFKFSGWEADDCKNEAVMHHALCENDVNVIIDIAVSELTFYDEKVVWTEAKKYCEYTNTTLIGKNTALYLITTFEVSLKLNSTSLMSLWRDLPKYPNGSSSVVSDKPVSEFGVGRLSSYEFGFELILLPMFDKFEFSESYTDRTNPIHAFMCEKQTEIIPFVENDNSMIVNKVPLKNISASSTVECEEQCITLITYGIHCAGFNYNWTLQECSLLGNLEDCIILTCHNFIFSKTEGMSAFLVRPYKITMGEYKPIHEPGSTDLRIQDNDNTDPMVTDQQVSIFGKTATTTKPTSTIGGNDEGRLLTIIMGFICAVSCVILIYKAVPILHQVKNMKLLLADGKITRTEVEEQIYDAFTIEMSDEDGERILTERVITLNIPPNCHMDIII</sequence>
<keyword evidence="1" id="KW-1133">Transmembrane helix</keyword>